<evidence type="ECO:0000259" key="7">
    <source>
        <dbReference type="PROSITE" id="PS51471"/>
    </source>
</evidence>
<evidence type="ECO:0000313" key="8">
    <source>
        <dbReference type="EMBL" id="GKV18998.1"/>
    </source>
</evidence>
<comment type="caution">
    <text evidence="8">The sequence shown here is derived from an EMBL/GenBank/DDBJ whole genome shotgun (WGS) entry which is preliminary data.</text>
</comment>
<organism evidence="8 9">
    <name type="scientific">Rubroshorea leprosula</name>
    <dbReference type="NCBI Taxonomy" id="152421"/>
    <lineage>
        <taxon>Eukaryota</taxon>
        <taxon>Viridiplantae</taxon>
        <taxon>Streptophyta</taxon>
        <taxon>Embryophyta</taxon>
        <taxon>Tracheophyta</taxon>
        <taxon>Spermatophyta</taxon>
        <taxon>Magnoliopsida</taxon>
        <taxon>eudicotyledons</taxon>
        <taxon>Gunneridae</taxon>
        <taxon>Pentapetalae</taxon>
        <taxon>rosids</taxon>
        <taxon>malvids</taxon>
        <taxon>Malvales</taxon>
        <taxon>Dipterocarpaceae</taxon>
        <taxon>Rubroshorea</taxon>
    </lineage>
</organism>
<keyword evidence="9" id="KW-1185">Reference proteome</keyword>
<keyword evidence="3 6" id="KW-0479">Metal-binding</keyword>
<name>A0AAV5JWF1_9ROSI</name>
<evidence type="ECO:0000256" key="3">
    <source>
        <dbReference type="ARBA" id="ARBA00022723"/>
    </source>
</evidence>
<dbReference type="GO" id="GO:0051213">
    <property type="term" value="F:dioxygenase activity"/>
    <property type="evidence" value="ECO:0007669"/>
    <property type="project" value="UniProtKB-ARBA"/>
</dbReference>
<evidence type="ECO:0000313" key="9">
    <source>
        <dbReference type="Proteomes" id="UP001054252"/>
    </source>
</evidence>
<dbReference type="InterPro" id="IPR027443">
    <property type="entry name" value="IPNS-like_sf"/>
</dbReference>
<evidence type="ECO:0000256" key="5">
    <source>
        <dbReference type="ARBA" id="ARBA00023004"/>
    </source>
</evidence>
<dbReference type="AlphaFoldDB" id="A0AAV5JWF1"/>
<feature type="domain" description="Fe2OG dioxygenase" evidence="7">
    <location>
        <begin position="218"/>
        <end position="317"/>
    </location>
</feature>
<dbReference type="PANTHER" id="PTHR10209">
    <property type="entry name" value="OXIDOREDUCTASE, 2OG-FE II OXYGENASE FAMILY PROTEIN"/>
    <property type="match status" value="1"/>
</dbReference>
<dbReference type="FunFam" id="2.60.120.330:FF:000005">
    <property type="entry name" value="1-aminocyclopropane-1-carboxylate oxidase homolog 1"/>
    <property type="match status" value="1"/>
</dbReference>
<keyword evidence="5 6" id="KW-0408">Iron</keyword>
<evidence type="ECO:0000256" key="6">
    <source>
        <dbReference type="RuleBase" id="RU003682"/>
    </source>
</evidence>
<accession>A0AAV5JWF1</accession>
<dbReference type="Proteomes" id="UP001054252">
    <property type="component" value="Unassembled WGS sequence"/>
</dbReference>
<sequence>MVNTYADEAVLTNVKPDYDRTSELKAFDDTKAGVKGLVDAGISEVPRIFHHPQDNFKVSRDTLFSIPIIDLEGVGKDPVKRRDVVGQVREASKKWGFFQGINHSVPVSVMEEMKAGVRRFFEQDLEVKKQYFSRDLAPSVVYNSNFDLFSSPAANWRDTLICLMAPHPPKLEELPAVCRDIMVEYSKHVMSLGSLLFELLSEALGLNPNHLKDIECAKGLAMLGHYYPTCPQPELTLGTSKHADDDFITVLLQDHIGGLQILHQNQWIDVPPVPGALVVNIGELLQLISNDNFISAEHRVLANCVGPRVSVACFFSTNLMPETRLYGPIKELLSEDNPPKYRETTVRDYVTYFNQKGLDGSTALTHFKL</sequence>
<reference evidence="8 9" key="1">
    <citation type="journal article" date="2021" name="Commun. Biol.">
        <title>The genome of Shorea leprosula (Dipterocarpaceae) highlights the ecological relevance of drought in aseasonal tropical rainforests.</title>
        <authorList>
            <person name="Ng K.K.S."/>
            <person name="Kobayashi M.J."/>
            <person name="Fawcett J.A."/>
            <person name="Hatakeyama M."/>
            <person name="Paape T."/>
            <person name="Ng C.H."/>
            <person name="Ang C.C."/>
            <person name="Tnah L.H."/>
            <person name="Lee C.T."/>
            <person name="Nishiyama T."/>
            <person name="Sese J."/>
            <person name="O'Brien M.J."/>
            <person name="Copetti D."/>
            <person name="Mohd Noor M.I."/>
            <person name="Ong R.C."/>
            <person name="Putra M."/>
            <person name="Sireger I.Z."/>
            <person name="Indrioko S."/>
            <person name="Kosugi Y."/>
            <person name="Izuno A."/>
            <person name="Isagi Y."/>
            <person name="Lee S.L."/>
            <person name="Shimizu K.K."/>
        </authorList>
    </citation>
    <scope>NUCLEOTIDE SEQUENCE [LARGE SCALE GENOMIC DNA]</scope>
    <source>
        <strain evidence="8">214</strain>
    </source>
</reference>
<evidence type="ECO:0000256" key="4">
    <source>
        <dbReference type="ARBA" id="ARBA00023002"/>
    </source>
</evidence>
<dbReference type="Pfam" id="PF03171">
    <property type="entry name" value="2OG-FeII_Oxy"/>
    <property type="match status" value="1"/>
</dbReference>
<evidence type="ECO:0000256" key="1">
    <source>
        <dbReference type="ARBA" id="ARBA00001962"/>
    </source>
</evidence>
<comment type="similarity">
    <text evidence="2 6">Belongs to the iron/ascorbate-dependent oxidoreductase family.</text>
</comment>
<dbReference type="GO" id="GO:0046872">
    <property type="term" value="F:metal ion binding"/>
    <property type="evidence" value="ECO:0007669"/>
    <property type="project" value="UniProtKB-KW"/>
</dbReference>
<dbReference type="EMBL" id="BPVZ01000052">
    <property type="protein sequence ID" value="GKV18998.1"/>
    <property type="molecule type" value="Genomic_DNA"/>
</dbReference>
<dbReference type="InterPro" id="IPR005123">
    <property type="entry name" value="Oxoglu/Fe-dep_dioxygenase_dom"/>
</dbReference>
<dbReference type="Gene3D" id="2.60.120.330">
    <property type="entry name" value="B-lactam Antibiotic, Isopenicillin N Synthase, Chain"/>
    <property type="match status" value="1"/>
</dbReference>
<gene>
    <name evidence="8" type="ORF">SLEP1_g29299</name>
</gene>
<keyword evidence="4 6" id="KW-0560">Oxidoreductase</keyword>
<dbReference type="Pfam" id="PF14226">
    <property type="entry name" value="DIOX_N"/>
    <property type="match status" value="1"/>
</dbReference>
<comment type="cofactor">
    <cofactor evidence="1">
        <name>Fe cation</name>
        <dbReference type="ChEBI" id="CHEBI:24875"/>
    </cofactor>
</comment>
<dbReference type="SUPFAM" id="SSF51197">
    <property type="entry name" value="Clavaminate synthase-like"/>
    <property type="match status" value="1"/>
</dbReference>
<protein>
    <recommendedName>
        <fullName evidence="7">Fe2OG dioxygenase domain-containing protein</fullName>
    </recommendedName>
</protein>
<dbReference type="PANTHER" id="PTHR10209:SF791">
    <property type="entry name" value="1-AMINOCYCLOPROPANE-1-CARBOXYLATE OXIDASE HOMOLOG 1"/>
    <property type="match status" value="1"/>
</dbReference>
<dbReference type="InterPro" id="IPR044861">
    <property type="entry name" value="IPNS-like_FE2OG_OXY"/>
</dbReference>
<dbReference type="InterPro" id="IPR026992">
    <property type="entry name" value="DIOX_N"/>
</dbReference>
<dbReference type="PROSITE" id="PS51471">
    <property type="entry name" value="FE2OG_OXY"/>
    <property type="match status" value="1"/>
</dbReference>
<proteinExistence type="inferred from homology"/>
<evidence type="ECO:0000256" key="2">
    <source>
        <dbReference type="ARBA" id="ARBA00008056"/>
    </source>
</evidence>